<reference evidence="3 4" key="1">
    <citation type="submission" date="2019-03" db="EMBL/GenBank/DDBJ databases">
        <title>Genomic Encyclopedia of Type Strains, Phase III (KMG-III): the genomes of soil and plant-associated and newly described type strains.</title>
        <authorList>
            <person name="Whitman W."/>
        </authorList>
    </citation>
    <scope>NUCLEOTIDE SEQUENCE [LARGE SCALE GENOMIC DNA]</scope>
    <source>
        <strain evidence="3 4">VKM Ac-2575</strain>
    </source>
</reference>
<keyword evidence="3" id="KW-0378">Hydrolase</keyword>
<keyword evidence="3" id="KW-0031">Aminopeptidase</keyword>
<comment type="caution">
    <text evidence="3">The sequence shown here is derived from an EMBL/GenBank/DDBJ whole genome shotgun (WGS) entry which is preliminary data.</text>
</comment>
<evidence type="ECO:0000259" key="2">
    <source>
        <dbReference type="Pfam" id="PF22316"/>
    </source>
</evidence>
<gene>
    <name evidence="3" type="ORF">EV138_3383</name>
</gene>
<dbReference type="GO" id="GO:0004177">
    <property type="term" value="F:aminopeptidase activity"/>
    <property type="evidence" value="ECO:0007669"/>
    <property type="project" value="UniProtKB-KW"/>
</dbReference>
<dbReference type="Pfam" id="PF22316">
    <property type="entry name" value="ABhydrolase-like_N"/>
    <property type="match status" value="1"/>
</dbReference>
<feature type="domain" description="Serine aminopeptidase S33" evidence="1">
    <location>
        <begin position="141"/>
        <end position="251"/>
    </location>
</feature>
<protein>
    <submittedName>
        <fullName evidence="3">Serine aminopeptidase S33 family</fullName>
    </submittedName>
</protein>
<evidence type="ECO:0000313" key="3">
    <source>
        <dbReference type="EMBL" id="TDU89806.1"/>
    </source>
</evidence>
<dbReference type="InterPro" id="IPR029058">
    <property type="entry name" value="AB_hydrolase_fold"/>
</dbReference>
<dbReference type="AlphaFoldDB" id="A0A4R7TE61"/>
<evidence type="ECO:0000313" key="4">
    <source>
        <dbReference type="Proteomes" id="UP000295151"/>
    </source>
</evidence>
<evidence type="ECO:0000259" key="1">
    <source>
        <dbReference type="Pfam" id="PF12146"/>
    </source>
</evidence>
<feature type="domain" description="BCE-2095-like N-terminal" evidence="2">
    <location>
        <begin position="25"/>
        <end position="124"/>
    </location>
</feature>
<name>A0A4R7TE61_9ACTN</name>
<dbReference type="InterPro" id="IPR022742">
    <property type="entry name" value="Hydrolase_4"/>
</dbReference>
<dbReference type="Proteomes" id="UP000295151">
    <property type="component" value="Unassembled WGS sequence"/>
</dbReference>
<proteinExistence type="predicted"/>
<keyword evidence="4" id="KW-1185">Reference proteome</keyword>
<accession>A0A4R7TE61</accession>
<organism evidence="3 4">
    <name type="scientific">Kribbella voronezhensis</name>
    <dbReference type="NCBI Taxonomy" id="2512212"/>
    <lineage>
        <taxon>Bacteria</taxon>
        <taxon>Bacillati</taxon>
        <taxon>Actinomycetota</taxon>
        <taxon>Actinomycetes</taxon>
        <taxon>Propionibacteriales</taxon>
        <taxon>Kribbellaceae</taxon>
        <taxon>Kribbella</taxon>
    </lineage>
</organism>
<dbReference type="EMBL" id="SOCE01000001">
    <property type="protein sequence ID" value="TDU89806.1"/>
    <property type="molecule type" value="Genomic_DNA"/>
</dbReference>
<keyword evidence="3" id="KW-0645">Protease</keyword>
<dbReference type="InterPro" id="IPR054527">
    <property type="entry name" value="BCE_2095-like_N"/>
</dbReference>
<sequence length="317" mass="34045">MSTYIPAYTPKVCHHRPVDSPEQRYDDLSDRVFTLYSEGEQRAALELLSRPDPELEPWSAELAHTAACLHGSLGEPEAAIHVLRSASDAGAWWDPSILTDDDDLAALQPLPEFQELVALSATRRSPDPRPALIQLPASVDDARGVVVALHGAGQTAGRAAADWAEVLELGYALVCVDSSQRMSPMYRTWPERDRAVEDIARALGELPDELRGLPLIAVGFSAGGRAALDWALTATPTRATGVLVIAPALRELPADAAGPLSPADVLIGEDDDLLEVVDDAADRLTGFGLSIHRVPGVGHEFPQNFGRWLSEVFPSCG</sequence>
<dbReference type="SUPFAM" id="SSF53474">
    <property type="entry name" value="alpha/beta-Hydrolases"/>
    <property type="match status" value="1"/>
</dbReference>
<dbReference type="Pfam" id="PF12146">
    <property type="entry name" value="Hydrolase_4"/>
    <property type="match status" value="1"/>
</dbReference>
<dbReference type="Gene3D" id="3.40.50.1820">
    <property type="entry name" value="alpha/beta hydrolase"/>
    <property type="match status" value="1"/>
</dbReference>